<name>A0ABY4W7K3_9PROT</name>
<evidence type="ECO:0000313" key="3">
    <source>
        <dbReference type="Proteomes" id="UP001056291"/>
    </source>
</evidence>
<dbReference type="Pfam" id="PF01722">
    <property type="entry name" value="BolA"/>
    <property type="match status" value="1"/>
</dbReference>
<dbReference type="PANTHER" id="PTHR46230:SF7">
    <property type="entry name" value="BOLA-LIKE PROTEIN 1"/>
    <property type="match status" value="1"/>
</dbReference>
<comment type="similarity">
    <text evidence="1">Belongs to the BolA/IbaG family.</text>
</comment>
<protein>
    <submittedName>
        <fullName evidence="2">BolA family transcriptional regulator</fullName>
    </submittedName>
</protein>
<proteinExistence type="inferred from homology"/>
<keyword evidence="3" id="KW-1185">Reference proteome</keyword>
<dbReference type="SUPFAM" id="SSF82657">
    <property type="entry name" value="BolA-like"/>
    <property type="match status" value="1"/>
</dbReference>
<dbReference type="Proteomes" id="UP001056291">
    <property type="component" value="Chromosome"/>
</dbReference>
<sequence>MSVAQTIEVKLREAFTPSSLTVIDESHLHAGHAGARPQGESHFKVMIISDKFEGLSRVARQRAVYQVLADELATDIHALSLDVKSLTD</sequence>
<dbReference type="Gene3D" id="3.30.300.90">
    <property type="entry name" value="BolA-like"/>
    <property type="match status" value="1"/>
</dbReference>
<dbReference type="InterPro" id="IPR002634">
    <property type="entry name" value="BolA"/>
</dbReference>
<dbReference type="PANTHER" id="PTHR46230">
    <property type="match status" value="1"/>
</dbReference>
<evidence type="ECO:0000256" key="1">
    <source>
        <dbReference type="RuleBase" id="RU003860"/>
    </source>
</evidence>
<dbReference type="InterPro" id="IPR036065">
    <property type="entry name" value="BolA-like_sf"/>
</dbReference>
<reference evidence="2" key="1">
    <citation type="submission" date="2022-06" db="EMBL/GenBank/DDBJ databases">
        <title>Sneathiella actinostolidae sp. nov., isolated from a sea anemonein the Western Pacific Ocean.</title>
        <authorList>
            <person name="Wei M.J."/>
        </authorList>
    </citation>
    <scope>NUCLEOTIDE SEQUENCE</scope>
    <source>
        <strain evidence="2">PHK-P5</strain>
    </source>
</reference>
<accession>A0ABY4W7K3</accession>
<dbReference type="PIRSF" id="PIRSF003113">
    <property type="entry name" value="BolA"/>
    <property type="match status" value="1"/>
</dbReference>
<gene>
    <name evidence="2" type="ORF">NBZ79_03855</name>
</gene>
<dbReference type="RefSeq" id="WP_251935691.1">
    <property type="nucleotide sequence ID" value="NZ_CP098747.1"/>
</dbReference>
<dbReference type="EMBL" id="CP098747">
    <property type="protein sequence ID" value="USG62108.1"/>
    <property type="molecule type" value="Genomic_DNA"/>
</dbReference>
<evidence type="ECO:0000313" key="2">
    <source>
        <dbReference type="EMBL" id="USG62108.1"/>
    </source>
</evidence>
<organism evidence="2 3">
    <name type="scientific">Sneathiella marina</name>
    <dbReference type="NCBI Taxonomy" id="2950108"/>
    <lineage>
        <taxon>Bacteria</taxon>
        <taxon>Pseudomonadati</taxon>
        <taxon>Pseudomonadota</taxon>
        <taxon>Alphaproteobacteria</taxon>
        <taxon>Sneathiellales</taxon>
        <taxon>Sneathiellaceae</taxon>
        <taxon>Sneathiella</taxon>
    </lineage>
</organism>